<dbReference type="InterPro" id="IPR029058">
    <property type="entry name" value="AB_hydrolase_fold"/>
</dbReference>
<dbReference type="EMBL" id="JNUP01000060">
    <property type="protein sequence ID" value="KGE72170.1"/>
    <property type="molecule type" value="Genomic_DNA"/>
</dbReference>
<accession>A0A098QWC0</accession>
<evidence type="ECO:0000313" key="1">
    <source>
        <dbReference type="EMBL" id="KGE72170.1"/>
    </source>
</evidence>
<name>A0A098QWC0_9SPIO</name>
<dbReference type="Gene3D" id="3.40.50.1820">
    <property type="entry name" value="alpha/beta hydrolase"/>
    <property type="match status" value="1"/>
</dbReference>
<evidence type="ECO:0000313" key="2">
    <source>
        <dbReference type="Proteomes" id="UP000029692"/>
    </source>
</evidence>
<dbReference type="RefSeq" id="WP_156104619.1">
    <property type="nucleotide sequence ID" value="NZ_JNUP01000060.1"/>
</dbReference>
<sequence length="239" mass="26177">MISTTTTISTLNPSGPLPGNVALLFHGLGSSKDEWLEPGGYTHGGLVTRGLSELGIPWIAADQYGHGGFAARQSDFDPEDISDELWPDFLGESARVYVRMLRELGVAVESPQNPENPTPGARKQQPRIHLISYSGGIQVACEVIRQAPGLEVASICAAVPPPDKDADDEYSLHNNREVFTRRPSLLIFADQDEHISAEEARWFAGQVACPATKVIELPGGHSLPESWAQEFLKWFRQHL</sequence>
<dbReference type="Proteomes" id="UP000029692">
    <property type="component" value="Unassembled WGS sequence"/>
</dbReference>
<reference evidence="1 2" key="1">
    <citation type="submission" date="2014-05" db="EMBL/GenBank/DDBJ databases">
        <title>De novo Genome Sequence of Spirocheata sp.</title>
        <authorList>
            <person name="Shivani Y."/>
            <person name="Subhash Y."/>
            <person name="Tushar L."/>
            <person name="Sasikala C."/>
            <person name="Ramana C.V."/>
        </authorList>
    </citation>
    <scope>NUCLEOTIDE SEQUENCE [LARGE SCALE GENOMIC DNA]</scope>
    <source>
        <strain evidence="1 2">JC230</strain>
    </source>
</reference>
<comment type="caution">
    <text evidence="1">The sequence shown here is derived from an EMBL/GenBank/DDBJ whole genome shotgun (WGS) entry which is preliminary data.</text>
</comment>
<dbReference type="OrthoDB" id="9808398at2"/>
<dbReference type="SUPFAM" id="SSF53474">
    <property type="entry name" value="alpha/beta-Hydrolases"/>
    <property type="match status" value="1"/>
</dbReference>
<gene>
    <name evidence="1" type="ORF">DC28_07690</name>
</gene>
<proteinExistence type="predicted"/>
<protein>
    <submittedName>
        <fullName evidence="1">Uncharacterized protein</fullName>
    </submittedName>
</protein>
<dbReference type="AlphaFoldDB" id="A0A098QWC0"/>
<organism evidence="1 2">
    <name type="scientific">Spirochaeta lutea</name>
    <dbReference type="NCBI Taxonomy" id="1480694"/>
    <lineage>
        <taxon>Bacteria</taxon>
        <taxon>Pseudomonadati</taxon>
        <taxon>Spirochaetota</taxon>
        <taxon>Spirochaetia</taxon>
        <taxon>Spirochaetales</taxon>
        <taxon>Spirochaetaceae</taxon>
        <taxon>Spirochaeta</taxon>
    </lineage>
</organism>
<keyword evidence="2" id="KW-1185">Reference proteome</keyword>
<dbReference type="STRING" id="1480694.DC28_07690"/>